<reference evidence="3" key="1">
    <citation type="submission" date="2013-01" db="EMBL/GenBank/DDBJ databases">
        <title>Draft Genome Sequence of a Mulberry Tree, Morus notabilis C.K. Schneid.</title>
        <authorList>
            <person name="He N."/>
            <person name="Zhao S."/>
        </authorList>
    </citation>
    <scope>NUCLEOTIDE SEQUENCE</scope>
</reference>
<feature type="compositionally biased region" description="Basic and acidic residues" evidence="1">
    <location>
        <begin position="399"/>
        <end position="417"/>
    </location>
</feature>
<feature type="compositionally biased region" description="Basic and acidic residues" evidence="1">
    <location>
        <begin position="595"/>
        <end position="605"/>
    </location>
</feature>
<feature type="region of interest" description="Disordered" evidence="1">
    <location>
        <begin position="659"/>
        <end position="689"/>
    </location>
</feature>
<accession>W9QY54</accession>
<dbReference type="Proteomes" id="UP000030645">
    <property type="component" value="Unassembled WGS sequence"/>
</dbReference>
<feature type="compositionally biased region" description="Acidic residues" evidence="1">
    <location>
        <begin position="559"/>
        <end position="594"/>
    </location>
</feature>
<keyword evidence="3" id="KW-1185">Reference proteome</keyword>
<dbReference type="OrthoDB" id="1935530at2759"/>
<dbReference type="PANTHER" id="PTHR35120">
    <property type="entry name" value="HISTONE ACETYLTRANSFERASE KAT6B-LIKE"/>
    <property type="match status" value="1"/>
</dbReference>
<organism evidence="2 3">
    <name type="scientific">Morus notabilis</name>
    <dbReference type="NCBI Taxonomy" id="981085"/>
    <lineage>
        <taxon>Eukaryota</taxon>
        <taxon>Viridiplantae</taxon>
        <taxon>Streptophyta</taxon>
        <taxon>Embryophyta</taxon>
        <taxon>Tracheophyta</taxon>
        <taxon>Spermatophyta</taxon>
        <taxon>Magnoliopsida</taxon>
        <taxon>eudicotyledons</taxon>
        <taxon>Gunneridae</taxon>
        <taxon>Pentapetalae</taxon>
        <taxon>rosids</taxon>
        <taxon>fabids</taxon>
        <taxon>Rosales</taxon>
        <taxon>Moraceae</taxon>
        <taxon>Moreae</taxon>
        <taxon>Morus</taxon>
    </lineage>
</organism>
<sequence length="902" mass="101906">MAASPPPSESLGQALPSQNPNIPQHEDRPQSPSHSDSHPSKTLTLESPIVHSPEPHRSPQNPHGPDQNDGVFEGLSGQTPRPSNDDGDLSSVASAAIPAFSVYKRGTKRKSGHQKKRWAQEKLMKKLEVLNENLRPIPFAPVKNLDFLSHEKLLRRLGLWDFVHIEFDRAIRADLLAQLIANYAHRCSYVNGVRVMVNRADLARALKLPVKKPAAATSEGMGDEVPETEEAIGFIEDFVSNWLLLHDDTWMTPNEVLNWMMAVKEGHLEKVDWAGIIWFMIEKELMAAPLLTDCYYASHLQYLIKSQKEELFLVKEGGEEGDEEEPKIEILLGLKEDEEVAEGEDANGDVRMGGDDTDVRGHELEEHNTELSLGQDNVVEHNVELSLGQDNVVEEADAEKEVDVENEKQVDVEKEADAGQEELVEEKKEAGVEEKKEEGVEEKEEEGVEEKEEEGVEEKEEEGVEEKEEEGVGKNEEEGIEGKGEDGAEEKEEDGGGKKEEQVVGEESTMDFEGCKEDDEPVQWFLDGKGNVGEPFLRQCSFGVEPKDLVCEDERKQEEEGEEVGGGEEEEEEEEEEGRDEVEEDEEEMEEEQEEQGHQEGDFHLSPKGFPLDGLTSGGLIHSMEAAQINLSPGMSFRDPLAGEFLTSRDDTRMSSLFGNGSTSKRDHISLESDNSHHALNGNKRMRIDGPWDNSKSSSDFDMCMEQIQHFMGKARMMYAAKEQACEEAAMNHQIFLNELQQRDNMIAHLEKARTEERQKRQIEVYRLEGELNLMSNLLDGYRKALKENHRAFAEYRARRSQLDEPIYKDVAGSAGLVLSATELGKLRLKREEEERVNRLIVERKIKEFEAWWDAKFSALGVTITEWDNKLLSVEQEMKLLKESYHAKRKVSEAPEPAQNDS</sequence>
<dbReference type="eggNOG" id="ENOG502QR7V">
    <property type="taxonomic scope" value="Eukaryota"/>
</dbReference>
<feature type="compositionally biased region" description="Basic and acidic residues" evidence="1">
    <location>
        <begin position="545"/>
        <end position="558"/>
    </location>
</feature>
<dbReference type="PANTHER" id="PTHR35120:SF2">
    <property type="entry name" value="AMINOTRANSFERASE-LIKE PLANT MOBILE DOMAIN-CONTAINING PROTEIN"/>
    <property type="match status" value="1"/>
</dbReference>
<feature type="compositionally biased region" description="Basic and acidic residues" evidence="1">
    <location>
        <begin position="470"/>
        <end position="486"/>
    </location>
</feature>
<evidence type="ECO:0000313" key="2">
    <source>
        <dbReference type="EMBL" id="EXB28790.1"/>
    </source>
</evidence>
<gene>
    <name evidence="2" type="ORF">L484_002990</name>
</gene>
<dbReference type="EMBL" id="KE343418">
    <property type="protein sequence ID" value="EXB28790.1"/>
    <property type="molecule type" value="Genomic_DNA"/>
</dbReference>
<proteinExistence type="predicted"/>
<feature type="compositionally biased region" description="Acidic residues" evidence="1">
    <location>
        <begin position="336"/>
        <end position="347"/>
    </location>
</feature>
<feature type="compositionally biased region" description="Acidic residues" evidence="1">
    <location>
        <begin position="439"/>
        <end position="469"/>
    </location>
</feature>
<feature type="compositionally biased region" description="Basic and acidic residues" evidence="1">
    <location>
        <begin position="24"/>
        <end position="39"/>
    </location>
</feature>
<feature type="region of interest" description="Disordered" evidence="1">
    <location>
        <begin position="336"/>
        <end position="360"/>
    </location>
</feature>
<dbReference type="AlphaFoldDB" id="W9QY54"/>
<feature type="compositionally biased region" description="Basic and acidic residues" evidence="1">
    <location>
        <begin position="425"/>
        <end position="438"/>
    </location>
</feature>
<dbReference type="STRING" id="981085.W9QY54"/>
<name>W9QY54_9ROSA</name>
<evidence type="ECO:0000256" key="1">
    <source>
        <dbReference type="SAM" id="MobiDB-lite"/>
    </source>
</evidence>
<evidence type="ECO:0000313" key="3">
    <source>
        <dbReference type="Proteomes" id="UP000030645"/>
    </source>
</evidence>
<feature type="region of interest" description="Disordered" evidence="1">
    <location>
        <begin position="1"/>
        <end position="90"/>
    </location>
</feature>
<protein>
    <submittedName>
        <fullName evidence="2">Uncharacterized protein</fullName>
    </submittedName>
</protein>
<feature type="region of interest" description="Disordered" evidence="1">
    <location>
        <begin position="387"/>
        <end position="521"/>
    </location>
</feature>
<feature type="region of interest" description="Disordered" evidence="1">
    <location>
        <begin position="540"/>
        <end position="616"/>
    </location>
</feature>
<dbReference type="KEGG" id="mnt:21386542"/>
<feature type="compositionally biased region" description="Basic and acidic residues" evidence="1">
    <location>
        <begin position="664"/>
        <end position="677"/>
    </location>
</feature>